<proteinExistence type="predicted"/>
<organism evidence="1">
    <name type="scientific">Anguilla anguilla</name>
    <name type="common">European freshwater eel</name>
    <name type="synonym">Muraena anguilla</name>
    <dbReference type="NCBI Taxonomy" id="7936"/>
    <lineage>
        <taxon>Eukaryota</taxon>
        <taxon>Metazoa</taxon>
        <taxon>Chordata</taxon>
        <taxon>Craniata</taxon>
        <taxon>Vertebrata</taxon>
        <taxon>Euteleostomi</taxon>
        <taxon>Actinopterygii</taxon>
        <taxon>Neopterygii</taxon>
        <taxon>Teleostei</taxon>
        <taxon>Anguilliformes</taxon>
        <taxon>Anguillidae</taxon>
        <taxon>Anguilla</taxon>
    </lineage>
</organism>
<reference evidence="1" key="2">
    <citation type="journal article" date="2015" name="Fish Shellfish Immunol.">
        <title>Early steps in the European eel (Anguilla anguilla)-Vibrio vulnificus interaction in the gills: Role of the RtxA13 toxin.</title>
        <authorList>
            <person name="Callol A."/>
            <person name="Pajuelo D."/>
            <person name="Ebbesson L."/>
            <person name="Teles M."/>
            <person name="MacKenzie S."/>
            <person name="Amaro C."/>
        </authorList>
    </citation>
    <scope>NUCLEOTIDE SEQUENCE</scope>
</reference>
<dbReference type="AlphaFoldDB" id="A0A0E9WL62"/>
<dbReference type="EMBL" id="GBXM01018277">
    <property type="protein sequence ID" value="JAH90300.1"/>
    <property type="molecule type" value="Transcribed_RNA"/>
</dbReference>
<accession>A0A0E9WL62</accession>
<evidence type="ECO:0000313" key="1">
    <source>
        <dbReference type="EMBL" id="JAH90300.1"/>
    </source>
</evidence>
<sequence length="45" mass="5057">MLFTVHLITPQSKFNRPTTKSFGLPQASFNRVSCWSLALRAFTVG</sequence>
<name>A0A0E9WL62_ANGAN</name>
<protein>
    <submittedName>
        <fullName evidence="1">Uncharacterized protein</fullName>
    </submittedName>
</protein>
<reference evidence="1" key="1">
    <citation type="submission" date="2014-11" db="EMBL/GenBank/DDBJ databases">
        <authorList>
            <person name="Amaro Gonzalez C."/>
        </authorList>
    </citation>
    <scope>NUCLEOTIDE SEQUENCE</scope>
</reference>